<evidence type="ECO:0000256" key="2">
    <source>
        <dbReference type="ARBA" id="ARBA00022737"/>
    </source>
</evidence>
<dbReference type="Proteomes" id="UP000287651">
    <property type="component" value="Unassembled WGS sequence"/>
</dbReference>
<dbReference type="GO" id="GO:0045944">
    <property type="term" value="P:positive regulation of transcription by RNA polymerase II"/>
    <property type="evidence" value="ECO:0007669"/>
    <property type="project" value="TreeGrafter"/>
</dbReference>
<evidence type="ECO:0000313" key="7">
    <source>
        <dbReference type="Proteomes" id="UP000287651"/>
    </source>
</evidence>
<name>A0A426Y296_ENSVE</name>
<gene>
    <name evidence="6" type="ORF">B296_00054863</name>
</gene>
<dbReference type="GO" id="GO:0004842">
    <property type="term" value="F:ubiquitin-protein transferase activity"/>
    <property type="evidence" value="ECO:0007669"/>
    <property type="project" value="TreeGrafter"/>
</dbReference>
<evidence type="ECO:0000313" key="6">
    <source>
        <dbReference type="EMBL" id="RRT45824.1"/>
    </source>
</evidence>
<keyword evidence="5" id="KW-0539">Nucleus</keyword>
<evidence type="ECO:0000256" key="5">
    <source>
        <dbReference type="ARBA" id="ARBA00023242"/>
    </source>
</evidence>
<evidence type="ECO:0008006" key="8">
    <source>
        <dbReference type="Google" id="ProtNLM"/>
    </source>
</evidence>
<dbReference type="Gene3D" id="3.40.50.10190">
    <property type="entry name" value="BRCT domain"/>
    <property type="match status" value="1"/>
</dbReference>
<proteinExistence type="predicted"/>
<dbReference type="GO" id="GO:0000724">
    <property type="term" value="P:double-strand break repair via homologous recombination"/>
    <property type="evidence" value="ECO:0007669"/>
    <property type="project" value="TreeGrafter"/>
</dbReference>
<protein>
    <recommendedName>
        <fullName evidence="8">BRCT domain-containing protein</fullName>
    </recommendedName>
</protein>
<organism evidence="6 7">
    <name type="scientific">Ensete ventricosum</name>
    <name type="common">Abyssinian banana</name>
    <name type="synonym">Musa ensete</name>
    <dbReference type="NCBI Taxonomy" id="4639"/>
    <lineage>
        <taxon>Eukaryota</taxon>
        <taxon>Viridiplantae</taxon>
        <taxon>Streptophyta</taxon>
        <taxon>Embryophyta</taxon>
        <taxon>Tracheophyta</taxon>
        <taxon>Spermatophyta</taxon>
        <taxon>Magnoliopsida</taxon>
        <taxon>Liliopsida</taxon>
        <taxon>Zingiberales</taxon>
        <taxon>Musaceae</taxon>
        <taxon>Ensete</taxon>
    </lineage>
</organism>
<reference evidence="6 7" key="1">
    <citation type="journal article" date="2014" name="Agronomy (Basel)">
        <title>A Draft Genome Sequence for Ensete ventricosum, the Drought-Tolerant Tree Against Hunger.</title>
        <authorList>
            <person name="Harrison J."/>
            <person name="Moore K.A."/>
            <person name="Paszkiewicz K."/>
            <person name="Jones T."/>
            <person name="Grant M."/>
            <person name="Ambacheew D."/>
            <person name="Muzemil S."/>
            <person name="Studholme D.J."/>
        </authorList>
    </citation>
    <scope>NUCLEOTIDE SEQUENCE [LARGE SCALE GENOMIC DNA]</scope>
</reference>
<sequence length="374" mass="41305">MQTVERHKLLKIPGKECQGNIDAVVHHEDAKVGTASISKKILHKRRCNSNTLLKSRKSLIKEDQDFRLHDVNEEVPCNSEGVVDRSYPKPKRMRVKGCQKSATHYQTNCSMSLRSLKKQFSNAAVEASEQSPDISVKAKYSSVIKGSGGTANRSDRKIKATGSELQRKHLKRSNIDVQVEVPEAILSLTNNAEIQDGSNIKLPELPASTHQQREPEKLSSDMLDKRGKHIHQNKCIAKDQASELKVTSAVKVPATPMGTAACESNKISCIALKEYKRSLAVKNTRKNRIQAGGSVLQRKPISRDNKRLLGDTSTCRTLIVFSIEHPEKHNCNSDTVTYHRRSEAQSLADASGGTLAGSTWIIDSIAACKLQPLS</sequence>
<comment type="caution">
    <text evidence="6">The sequence shown here is derived from an EMBL/GenBank/DDBJ whole genome shotgun (WGS) entry which is preliminary data.</text>
</comment>
<dbReference type="InterPro" id="IPR031099">
    <property type="entry name" value="BRCA1-associated"/>
</dbReference>
<evidence type="ECO:0000256" key="4">
    <source>
        <dbReference type="ARBA" id="ARBA00023204"/>
    </source>
</evidence>
<dbReference type="EMBL" id="AMZH03015584">
    <property type="protein sequence ID" value="RRT45824.1"/>
    <property type="molecule type" value="Genomic_DNA"/>
</dbReference>
<comment type="subcellular location">
    <subcellularLocation>
        <location evidence="1">Nucleus</location>
    </subcellularLocation>
</comment>
<evidence type="ECO:0000256" key="3">
    <source>
        <dbReference type="ARBA" id="ARBA00022763"/>
    </source>
</evidence>
<accession>A0A426Y296</accession>
<keyword evidence="2" id="KW-0677">Repeat</keyword>
<dbReference type="AlphaFoldDB" id="A0A426Y296"/>
<dbReference type="GO" id="GO:0005634">
    <property type="term" value="C:nucleus"/>
    <property type="evidence" value="ECO:0007669"/>
    <property type="project" value="UniProtKB-SubCell"/>
</dbReference>
<keyword evidence="4" id="KW-0234">DNA repair</keyword>
<evidence type="ECO:0000256" key="1">
    <source>
        <dbReference type="ARBA" id="ARBA00004123"/>
    </source>
</evidence>
<dbReference type="PANTHER" id="PTHR13763">
    <property type="entry name" value="BREAST CANCER TYPE 1 SUSCEPTIBILITY PROTEIN BRCA1"/>
    <property type="match status" value="1"/>
</dbReference>
<dbReference type="InterPro" id="IPR036420">
    <property type="entry name" value="BRCT_dom_sf"/>
</dbReference>
<keyword evidence="3" id="KW-0227">DNA damage</keyword>
<dbReference type="PANTHER" id="PTHR13763:SF0">
    <property type="entry name" value="BREAST CANCER TYPE 1 SUSCEPTIBILITY PROTEIN"/>
    <property type="match status" value="1"/>
</dbReference>